<dbReference type="InterPro" id="IPR050469">
    <property type="entry name" value="Diguanylate_Cyclase"/>
</dbReference>
<dbReference type="CDD" id="cd01949">
    <property type="entry name" value="GGDEF"/>
    <property type="match status" value="1"/>
</dbReference>
<evidence type="ECO:0000256" key="1">
    <source>
        <dbReference type="SAM" id="Phobius"/>
    </source>
</evidence>
<evidence type="ECO:0000259" key="2">
    <source>
        <dbReference type="PROSITE" id="PS50887"/>
    </source>
</evidence>
<dbReference type="KEGG" id="tum:CBW65_08955"/>
<dbReference type="GO" id="GO:0005886">
    <property type="term" value="C:plasma membrane"/>
    <property type="evidence" value="ECO:0007669"/>
    <property type="project" value="TreeGrafter"/>
</dbReference>
<name>A0A1Y0IMT8_9BACL</name>
<protein>
    <recommendedName>
        <fullName evidence="2">GGDEF domain-containing protein</fullName>
    </recommendedName>
</protein>
<dbReference type="SUPFAM" id="SSF55073">
    <property type="entry name" value="Nucleotide cyclase"/>
    <property type="match status" value="1"/>
</dbReference>
<dbReference type="FunFam" id="3.30.70.270:FF:000001">
    <property type="entry name" value="Diguanylate cyclase domain protein"/>
    <property type="match status" value="1"/>
</dbReference>
<accession>A0A1Y0IMT8</accession>
<dbReference type="NCBIfam" id="TIGR00254">
    <property type="entry name" value="GGDEF"/>
    <property type="match status" value="1"/>
</dbReference>
<feature type="transmembrane region" description="Helical" evidence="1">
    <location>
        <begin position="21"/>
        <end position="44"/>
    </location>
</feature>
<keyword evidence="1" id="KW-0812">Transmembrane</keyword>
<proteinExistence type="predicted"/>
<organism evidence="3 4">
    <name type="scientific">Tumebacillus avium</name>
    <dbReference type="NCBI Taxonomy" id="1903704"/>
    <lineage>
        <taxon>Bacteria</taxon>
        <taxon>Bacillati</taxon>
        <taxon>Bacillota</taxon>
        <taxon>Bacilli</taxon>
        <taxon>Bacillales</taxon>
        <taxon>Alicyclobacillaceae</taxon>
        <taxon>Tumebacillus</taxon>
    </lineage>
</organism>
<dbReference type="PROSITE" id="PS50887">
    <property type="entry name" value="GGDEF"/>
    <property type="match status" value="1"/>
</dbReference>
<reference evidence="4" key="1">
    <citation type="submission" date="2017-05" db="EMBL/GenBank/DDBJ databases">
        <authorList>
            <person name="Sung H."/>
        </authorList>
    </citation>
    <scope>NUCLEOTIDE SEQUENCE [LARGE SCALE GENOMIC DNA]</scope>
    <source>
        <strain evidence="4">AR23208</strain>
    </source>
</reference>
<evidence type="ECO:0000313" key="4">
    <source>
        <dbReference type="Proteomes" id="UP000195437"/>
    </source>
</evidence>
<feature type="transmembrane region" description="Helical" evidence="1">
    <location>
        <begin position="82"/>
        <end position="99"/>
    </location>
</feature>
<dbReference type="AlphaFoldDB" id="A0A1Y0IMT8"/>
<feature type="domain" description="GGDEF" evidence="2">
    <location>
        <begin position="245"/>
        <end position="380"/>
    </location>
</feature>
<feature type="transmembrane region" description="Helical" evidence="1">
    <location>
        <begin position="50"/>
        <end position="70"/>
    </location>
</feature>
<keyword evidence="4" id="KW-1185">Reference proteome</keyword>
<sequence length="389" mass="44031">MQTLGKESCSVTFLFRFLTNYEALLITLRTFITSTLLLFAWNPYTSSFDGIMLAAFGYYVLTTAAMLFCYNKGEGRWNLWRVLLYTDLAAVSVMVYVQGGVQSDIYYAYYGLLAMASFMYKCNFTSIFALLTNIAYLTVMIIAPGPAAPREIAIRMVFFLFLSTLFPLLSLLETRHQESNTVSSRLNLEKEQLVQEMESISRQVAEYTFDLHNKAVLDQLTDLHNHSYLHSQLIIEVEKAKQTGHPVSLVMFDIDNFKRVNDTFGHLIGDEVLRMISKRLKEVLKGTYHTPCRAGGEELSVIMPDMPVDDAFVMADFLRQEINKVKIPLANGEFLRVSTSVGVASFPETSHNHQHLIDCADQAMYVAKTSGKNRTCRYNPALEESHTAG</sequence>
<dbReference type="InterPro" id="IPR000160">
    <property type="entry name" value="GGDEF_dom"/>
</dbReference>
<dbReference type="PANTHER" id="PTHR45138:SF9">
    <property type="entry name" value="DIGUANYLATE CYCLASE DGCM-RELATED"/>
    <property type="match status" value="1"/>
</dbReference>
<keyword evidence="1" id="KW-0472">Membrane</keyword>
<dbReference type="Pfam" id="PF00990">
    <property type="entry name" value="GGDEF"/>
    <property type="match status" value="1"/>
</dbReference>
<dbReference type="EMBL" id="CP021434">
    <property type="protein sequence ID" value="ARU61146.1"/>
    <property type="molecule type" value="Genomic_DNA"/>
</dbReference>
<feature type="transmembrane region" description="Helical" evidence="1">
    <location>
        <begin position="105"/>
        <end position="120"/>
    </location>
</feature>
<dbReference type="Gene3D" id="3.30.70.270">
    <property type="match status" value="1"/>
</dbReference>
<dbReference type="InterPro" id="IPR043128">
    <property type="entry name" value="Rev_trsase/Diguanyl_cyclase"/>
</dbReference>
<gene>
    <name evidence="3" type="ORF">CBW65_08955</name>
</gene>
<dbReference type="GO" id="GO:0052621">
    <property type="term" value="F:diguanylate cyclase activity"/>
    <property type="evidence" value="ECO:0007669"/>
    <property type="project" value="TreeGrafter"/>
</dbReference>
<dbReference type="Proteomes" id="UP000195437">
    <property type="component" value="Chromosome"/>
</dbReference>
<feature type="transmembrane region" description="Helical" evidence="1">
    <location>
        <begin position="127"/>
        <end position="146"/>
    </location>
</feature>
<dbReference type="GO" id="GO:1902201">
    <property type="term" value="P:negative regulation of bacterial-type flagellum-dependent cell motility"/>
    <property type="evidence" value="ECO:0007669"/>
    <property type="project" value="TreeGrafter"/>
</dbReference>
<dbReference type="PANTHER" id="PTHR45138">
    <property type="entry name" value="REGULATORY COMPONENTS OF SENSORY TRANSDUCTION SYSTEM"/>
    <property type="match status" value="1"/>
</dbReference>
<evidence type="ECO:0000313" key="3">
    <source>
        <dbReference type="EMBL" id="ARU61146.1"/>
    </source>
</evidence>
<feature type="transmembrane region" description="Helical" evidence="1">
    <location>
        <begin position="152"/>
        <end position="172"/>
    </location>
</feature>
<keyword evidence="1" id="KW-1133">Transmembrane helix</keyword>
<dbReference type="GO" id="GO:0043709">
    <property type="term" value="P:cell adhesion involved in single-species biofilm formation"/>
    <property type="evidence" value="ECO:0007669"/>
    <property type="project" value="TreeGrafter"/>
</dbReference>
<dbReference type="SMART" id="SM00267">
    <property type="entry name" value="GGDEF"/>
    <property type="match status" value="1"/>
</dbReference>
<dbReference type="InterPro" id="IPR029787">
    <property type="entry name" value="Nucleotide_cyclase"/>
</dbReference>